<dbReference type="EMBL" id="JAJAWG010000019">
    <property type="protein sequence ID" value="MCB5197584.1"/>
    <property type="molecule type" value="Genomic_DNA"/>
</dbReference>
<dbReference type="Proteomes" id="UP001198034">
    <property type="component" value="Unassembled WGS sequence"/>
</dbReference>
<keyword evidence="1" id="KW-1133">Transmembrane helix</keyword>
<sequence length="74" mass="8475">MFQRRSVLQRVLYRLRQVLLSLAGFFLLQYLLFVLPQALGNNLTLNGAMLPILLLIFLAYAASALLVIRNVWRG</sequence>
<feature type="transmembrane region" description="Helical" evidence="1">
    <location>
        <begin position="12"/>
        <end position="35"/>
    </location>
</feature>
<protein>
    <submittedName>
        <fullName evidence="2">Uncharacterized protein</fullName>
    </submittedName>
</protein>
<accession>A0ABS8BPC1</accession>
<comment type="caution">
    <text evidence="2">The sequence shown here is derived from an EMBL/GenBank/DDBJ whole genome shotgun (WGS) entry which is preliminary data.</text>
</comment>
<dbReference type="RefSeq" id="WP_226765273.1">
    <property type="nucleotide sequence ID" value="NZ_JAJAWG010000019.1"/>
</dbReference>
<keyword evidence="1" id="KW-0812">Transmembrane</keyword>
<proteinExistence type="predicted"/>
<reference evidence="2 3" key="1">
    <citation type="submission" date="2021-10" db="EMBL/GenBank/DDBJ databases">
        <authorList>
            <person name="Chen M."/>
        </authorList>
    </citation>
    <scope>NUCLEOTIDE SEQUENCE [LARGE SCALE GENOMIC DNA]</scope>
    <source>
        <strain evidence="2 3">H3-26</strain>
    </source>
</reference>
<name>A0ABS8BPC1_9NEIS</name>
<evidence type="ECO:0000313" key="3">
    <source>
        <dbReference type="Proteomes" id="UP001198034"/>
    </source>
</evidence>
<organism evidence="2 3">
    <name type="scientific">Deefgea salmonis</name>
    <dbReference type="NCBI Taxonomy" id="2875502"/>
    <lineage>
        <taxon>Bacteria</taxon>
        <taxon>Pseudomonadati</taxon>
        <taxon>Pseudomonadota</taxon>
        <taxon>Betaproteobacteria</taxon>
        <taxon>Neisseriales</taxon>
        <taxon>Chitinibacteraceae</taxon>
        <taxon>Deefgea</taxon>
    </lineage>
</organism>
<keyword evidence="1" id="KW-0472">Membrane</keyword>
<gene>
    <name evidence="2" type="ORF">LG219_15105</name>
</gene>
<feature type="transmembrane region" description="Helical" evidence="1">
    <location>
        <begin position="47"/>
        <end position="68"/>
    </location>
</feature>
<evidence type="ECO:0000256" key="1">
    <source>
        <dbReference type="SAM" id="Phobius"/>
    </source>
</evidence>
<keyword evidence="3" id="KW-1185">Reference proteome</keyword>
<evidence type="ECO:0000313" key="2">
    <source>
        <dbReference type="EMBL" id="MCB5197584.1"/>
    </source>
</evidence>